<accession>A0A418WMP7</accession>
<dbReference type="GO" id="GO:0016740">
    <property type="term" value="F:transferase activity"/>
    <property type="evidence" value="ECO:0007669"/>
    <property type="project" value="UniProtKB-KW"/>
</dbReference>
<dbReference type="Proteomes" id="UP000286100">
    <property type="component" value="Unassembled WGS sequence"/>
</dbReference>
<dbReference type="EMBL" id="QYUM01000003">
    <property type="protein sequence ID" value="RJF91271.1"/>
    <property type="molecule type" value="Genomic_DNA"/>
</dbReference>
<reference evidence="1 2" key="1">
    <citation type="submission" date="2018-09" db="EMBL/GenBank/DDBJ databases">
        <authorList>
            <person name="Zhu H."/>
        </authorList>
    </citation>
    <scope>NUCLEOTIDE SEQUENCE [LARGE SCALE GENOMIC DNA]</scope>
    <source>
        <strain evidence="1 2">K2R01-6</strain>
    </source>
</reference>
<dbReference type="PANTHER" id="PTHR36451:SF1">
    <property type="entry name" value="OMEGA-HYDROXY-BETA-DIHYDROMENAQUINONE-9 SULFOTRANSFERASE STF3"/>
    <property type="match status" value="1"/>
</dbReference>
<dbReference type="OrthoDB" id="9777890at2"/>
<name>A0A418WMP7_9SPHN</name>
<dbReference type="Gene3D" id="3.40.50.300">
    <property type="entry name" value="P-loop containing nucleotide triphosphate hydrolases"/>
    <property type="match status" value="1"/>
</dbReference>
<dbReference type="Pfam" id="PF13469">
    <property type="entry name" value="Sulfotransfer_3"/>
    <property type="match status" value="1"/>
</dbReference>
<sequence length="380" mass="43333">MQRVAQLIDKAKAATGLVDFGDVSFREGLEILTGSVDREARFTEMGAAAFDMQIVDLLGCRLQVEDWYRRHPEIDAQEIVAPLVGLGLPRTGSTALSHLLGEDPAARSIRGWEAMAPCPPPELATQDSDPRIVKAEASMERRNRLFPRMKQMVPSTATSPTECQTFMGYDFKSQLFQAFAHVPTYVEWLNHKADLVPTYAYVKRVLKLLQWRCPPTRWRLKNPSHILFIGALTEVFPDARFWMTHRDVTNVIPSVADLYCELSSAYSDQIDKAWLGAVTTDFCELGMRRMITFRDAGHDDRFFDIQFAPFMKDPFPVIEQLYGWMGEDFTEEARGRMQAWRANTPRDKHGSHTYDPAEFGLDIAALRARFAFYSDRYGVN</sequence>
<dbReference type="PANTHER" id="PTHR36451">
    <property type="entry name" value="PAPS-DEPENDENT SULFOTRANSFERASE STF3"/>
    <property type="match status" value="1"/>
</dbReference>
<dbReference type="InterPro" id="IPR052736">
    <property type="entry name" value="Stf3_sulfotransferase"/>
</dbReference>
<gene>
    <name evidence="1" type="ORF">D3876_14275</name>
</gene>
<dbReference type="AlphaFoldDB" id="A0A418WMP7"/>
<dbReference type="RefSeq" id="WP_119763215.1">
    <property type="nucleotide sequence ID" value="NZ_QYUM01000003.1"/>
</dbReference>
<dbReference type="InterPro" id="IPR027417">
    <property type="entry name" value="P-loop_NTPase"/>
</dbReference>
<comment type="caution">
    <text evidence="1">The sequence shown here is derived from an EMBL/GenBank/DDBJ whole genome shotgun (WGS) entry which is preliminary data.</text>
</comment>
<proteinExistence type="predicted"/>
<protein>
    <submittedName>
        <fullName evidence="1">Sulfotransferase</fullName>
    </submittedName>
</protein>
<evidence type="ECO:0000313" key="1">
    <source>
        <dbReference type="EMBL" id="RJF91271.1"/>
    </source>
</evidence>
<keyword evidence="1" id="KW-0808">Transferase</keyword>
<keyword evidence="2" id="KW-1185">Reference proteome</keyword>
<organism evidence="1 2">
    <name type="scientific">Sphingomonas cavernae</name>
    <dbReference type="NCBI Taxonomy" id="2320861"/>
    <lineage>
        <taxon>Bacteria</taxon>
        <taxon>Pseudomonadati</taxon>
        <taxon>Pseudomonadota</taxon>
        <taxon>Alphaproteobacteria</taxon>
        <taxon>Sphingomonadales</taxon>
        <taxon>Sphingomonadaceae</taxon>
        <taxon>Sphingomonas</taxon>
    </lineage>
</organism>
<dbReference type="SUPFAM" id="SSF52540">
    <property type="entry name" value="P-loop containing nucleoside triphosphate hydrolases"/>
    <property type="match status" value="1"/>
</dbReference>
<evidence type="ECO:0000313" key="2">
    <source>
        <dbReference type="Proteomes" id="UP000286100"/>
    </source>
</evidence>